<keyword evidence="6 9" id="KW-0675">Receptor</keyword>
<evidence type="ECO:0000256" key="6">
    <source>
        <dbReference type="ARBA" id="ARBA00023170"/>
    </source>
</evidence>
<keyword evidence="5 8" id="KW-0472">Membrane</keyword>
<evidence type="ECO:0000313" key="10">
    <source>
        <dbReference type="Proteomes" id="UP000198287"/>
    </source>
</evidence>
<proteinExistence type="predicted"/>
<protein>
    <submittedName>
        <fullName evidence="9">Glutamate receptor ionotropic, delta-2</fullName>
    </submittedName>
</protein>
<keyword evidence="7" id="KW-0325">Glycoprotein</keyword>
<keyword evidence="10" id="KW-1185">Reference proteome</keyword>
<dbReference type="PANTHER" id="PTHR42643">
    <property type="entry name" value="IONOTROPIC RECEPTOR 20A-RELATED"/>
    <property type="match status" value="1"/>
</dbReference>
<dbReference type="PANTHER" id="PTHR42643:SF24">
    <property type="entry name" value="IONOTROPIC RECEPTOR 60A"/>
    <property type="match status" value="1"/>
</dbReference>
<keyword evidence="3 8" id="KW-0812">Transmembrane</keyword>
<accession>A0A226DLZ7</accession>
<feature type="transmembrane region" description="Helical" evidence="8">
    <location>
        <begin position="282"/>
        <end position="304"/>
    </location>
</feature>
<name>A0A226DLZ7_FOLCA</name>
<evidence type="ECO:0000256" key="1">
    <source>
        <dbReference type="ARBA" id="ARBA00004651"/>
    </source>
</evidence>
<dbReference type="GO" id="GO:0005886">
    <property type="term" value="C:plasma membrane"/>
    <property type="evidence" value="ECO:0007669"/>
    <property type="project" value="UniProtKB-SubCell"/>
</dbReference>
<evidence type="ECO:0000256" key="7">
    <source>
        <dbReference type="ARBA" id="ARBA00023180"/>
    </source>
</evidence>
<organism evidence="9 10">
    <name type="scientific">Folsomia candida</name>
    <name type="common">Springtail</name>
    <dbReference type="NCBI Taxonomy" id="158441"/>
    <lineage>
        <taxon>Eukaryota</taxon>
        <taxon>Metazoa</taxon>
        <taxon>Ecdysozoa</taxon>
        <taxon>Arthropoda</taxon>
        <taxon>Hexapoda</taxon>
        <taxon>Collembola</taxon>
        <taxon>Entomobryomorpha</taxon>
        <taxon>Isotomoidea</taxon>
        <taxon>Isotomidae</taxon>
        <taxon>Proisotominae</taxon>
        <taxon>Folsomia</taxon>
    </lineage>
</organism>
<keyword evidence="2" id="KW-1003">Cell membrane</keyword>
<evidence type="ECO:0000256" key="8">
    <source>
        <dbReference type="SAM" id="Phobius"/>
    </source>
</evidence>
<dbReference type="OrthoDB" id="8299140at2759"/>
<feature type="transmembrane region" description="Helical" evidence="8">
    <location>
        <begin position="339"/>
        <end position="361"/>
    </location>
</feature>
<evidence type="ECO:0000256" key="5">
    <source>
        <dbReference type="ARBA" id="ARBA00023136"/>
    </source>
</evidence>
<comment type="subcellular location">
    <subcellularLocation>
        <location evidence="1">Cell membrane</location>
        <topology evidence="1">Multi-pass membrane protein</topology>
    </subcellularLocation>
</comment>
<gene>
    <name evidence="9" type="ORF">Fcan01_19121</name>
</gene>
<dbReference type="Gene3D" id="1.10.287.70">
    <property type="match status" value="1"/>
</dbReference>
<keyword evidence="4 8" id="KW-1133">Transmembrane helix</keyword>
<evidence type="ECO:0000256" key="4">
    <source>
        <dbReference type="ARBA" id="ARBA00022989"/>
    </source>
</evidence>
<sequence>MSQNILDKNSKIDDISLPREWEWGFLPPHGNGACADLDHTILQFQPNRMVTLHTIAFLDRSNVLGETQLTLRLYGRYPLIHWGDHDTQFSFSGVNLVSTTIFMPYFDALKISLLYDFVDNQADECPVMDILRSRVSSSNHRQNLELCFIPVPNLRESYAGRVRCVTQIYWEEGNFVSLVANLALHGQILCTSEPKWKLNSLAVEAIKTLRKSVKQLTMDIFAKGNRSCRLTGSLVQLRVTNLNHNRNHEEIFTRFDGYQFLTCYVEPYISLYFFLAPFQPELWACLAISVVTIVTVMTIVYHSRSEKEPFSVWLFILATLFEETGYLPRKMEKTTFCRLSLGIWCLMSVILTNGYNGIMILELNAPRKVFHPDNFDQLRCLNQFDDTVKMINKYGWINPNEVEKTEADPHIIIGYQAYWRFYDEIQKIWTQTPDRIVDLNTTNVRYKCYQLLSAFNANTGYDNLPEFLSLLLKLAFELLDLRDENPQKNISQKMHRDLNLFNSKHSFYPRGFSYLTGSINYSVQEGKIENEVVQCGKTVFVGKSTELKIEYEFLSRKYPKTKFFTSSEAIQTYPSGVVFKTPWKSLALIRFKIVLEAGIWGHEDLGRRGTKAEKP</sequence>
<reference evidence="9 10" key="1">
    <citation type="submission" date="2015-12" db="EMBL/GenBank/DDBJ databases">
        <title>The genome of Folsomia candida.</title>
        <authorList>
            <person name="Faddeeva A."/>
            <person name="Derks M.F."/>
            <person name="Anvar Y."/>
            <person name="Smit S."/>
            <person name="Van Straalen N."/>
            <person name="Roelofs D."/>
        </authorList>
    </citation>
    <scope>NUCLEOTIDE SEQUENCE [LARGE SCALE GENOMIC DNA]</scope>
    <source>
        <strain evidence="9 10">VU population</strain>
        <tissue evidence="9">Whole body</tissue>
    </source>
</reference>
<comment type="caution">
    <text evidence="9">The sequence shown here is derived from an EMBL/GenBank/DDBJ whole genome shotgun (WGS) entry which is preliminary data.</text>
</comment>
<dbReference type="EMBL" id="LNIX01000016">
    <property type="protein sequence ID" value="OXA46243.1"/>
    <property type="molecule type" value="Genomic_DNA"/>
</dbReference>
<dbReference type="InterPro" id="IPR052192">
    <property type="entry name" value="Insect_Ionotropic_Sensory_Rcpt"/>
</dbReference>
<evidence type="ECO:0000313" key="9">
    <source>
        <dbReference type="EMBL" id="OXA46243.1"/>
    </source>
</evidence>
<evidence type="ECO:0000256" key="3">
    <source>
        <dbReference type="ARBA" id="ARBA00022692"/>
    </source>
</evidence>
<dbReference type="AlphaFoldDB" id="A0A226DLZ7"/>
<evidence type="ECO:0000256" key="2">
    <source>
        <dbReference type="ARBA" id="ARBA00022475"/>
    </source>
</evidence>
<dbReference type="Proteomes" id="UP000198287">
    <property type="component" value="Unassembled WGS sequence"/>
</dbReference>